<reference evidence="2 3" key="1">
    <citation type="journal article" date="2013" name="Genome Announc.">
        <title>Genome Sequence of Hydrothermal Arsenic-Respiring Bacterium Marinobacter santoriniensis NKSG1T.</title>
        <authorList>
            <person name="Handley K.M."/>
            <person name="Upton M."/>
            <person name="Beatson S.A."/>
            <person name="Hery M."/>
            <person name="Lloyd J.R."/>
        </authorList>
    </citation>
    <scope>NUCLEOTIDE SEQUENCE [LARGE SCALE GENOMIC DNA]</scope>
    <source>
        <strain evidence="2 3">NKSG1</strain>
    </source>
</reference>
<feature type="transmembrane region" description="Helical" evidence="1">
    <location>
        <begin position="254"/>
        <end position="273"/>
    </location>
</feature>
<evidence type="ECO:0000313" key="3">
    <source>
        <dbReference type="Proteomes" id="UP000011960"/>
    </source>
</evidence>
<dbReference type="Proteomes" id="UP000011960">
    <property type="component" value="Unassembled WGS sequence"/>
</dbReference>
<keyword evidence="3" id="KW-1185">Reference proteome</keyword>
<protein>
    <recommendedName>
        <fullName evidence="4">Transglutaminase-like domain-containing protein</fullName>
    </recommendedName>
</protein>
<proteinExistence type="predicted"/>
<sequence length="283" mass="32498">MVVSSRMWSTAARLLFLIGFALMALNIYGLTQSLRMPELGVKELEKLRFVPNEVWDSKTSLKAISNLKSVTKPTKLANRATLLVNKSLVHVDWPEVDPVAYRQLVPPWENIFLWGVGEFSGLPQFERYHYTDYRRTIERGIGICGDAATVLSSVLGRFGIPNNIISFDGHVIVEYQARNNEWLLLDPDFGVVLGHSLAVVREKPEVVRQAYLSAGYSAGEVEDLIKIYSGRYKKFDDTYGFMAKRYIFERLTYVLKWILPILLMFPILVLWFYRKKVNGFFGQ</sequence>
<evidence type="ECO:0000313" key="2">
    <source>
        <dbReference type="EMBL" id="EMP55581.1"/>
    </source>
</evidence>
<dbReference type="eggNOG" id="COG1305">
    <property type="taxonomic scope" value="Bacteria"/>
</dbReference>
<dbReference type="STRING" id="1288826.MSNKSG1_06908"/>
<name>M7CPJ6_9GAMM</name>
<dbReference type="EMBL" id="APAT01000015">
    <property type="protein sequence ID" value="EMP55581.1"/>
    <property type="molecule type" value="Genomic_DNA"/>
</dbReference>
<dbReference type="InterPro" id="IPR038765">
    <property type="entry name" value="Papain-like_cys_pep_sf"/>
</dbReference>
<organism evidence="2 3">
    <name type="scientific">Marinobacter santoriniensis NKSG1</name>
    <dbReference type="NCBI Taxonomy" id="1288826"/>
    <lineage>
        <taxon>Bacteria</taxon>
        <taxon>Pseudomonadati</taxon>
        <taxon>Pseudomonadota</taxon>
        <taxon>Gammaproteobacteria</taxon>
        <taxon>Pseudomonadales</taxon>
        <taxon>Marinobacteraceae</taxon>
        <taxon>Marinobacter</taxon>
    </lineage>
</organism>
<keyword evidence="1" id="KW-0812">Transmembrane</keyword>
<evidence type="ECO:0008006" key="4">
    <source>
        <dbReference type="Google" id="ProtNLM"/>
    </source>
</evidence>
<gene>
    <name evidence="2" type="ORF">MSNKSG1_06908</name>
</gene>
<keyword evidence="1" id="KW-1133">Transmembrane helix</keyword>
<dbReference type="AlphaFoldDB" id="M7CPJ6"/>
<keyword evidence="1" id="KW-0472">Membrane</keyword>
<evidence type="ECO:0000256" key="1">
    <source>
        <dbReference type="SAM" id="Phobius"/>
    </source>
</evidence>
<accession>M7CPJ6</accession>
<dbReference type="SUPFAM" id="SSF54001">
    <property type="entry name" value="Cysteine proteinases"/>
    <property type="match status" value="1"/>
</dbReference>
<comment type="caution">
    <text evidence="2">The sequence shown here is derived from an EMBL/GenBank/DDBJ whole genome shotgun (WGS) entry which is preliminary data.</text>
</comment>